<dbReference type="InterPro" id="IPR052035">
    <property type="entry name" value="ZnF_BED_domain_contain"/>
</dbReference>
<protein>
    <submittedName>
        <fullName evidence="2">Zinc finger BED domain-containing protein 1</fullName>
    </submittedName>
</protein>
<keyword evidence="4" id="KW-1185">Reference proteome</keyword>
<evidence type="ECO:0000313" key="3">
    <source>
        <dbReference type="EMBL" id="KAK0153811.1"/>
    </source>
</evidence>
<comment type="caution">
    <text evidence="2">The sequence shown here is derived from an EMBL/GenBank/DDBJ whole genome shotgun (WGS) entry which is preliminary data.</text>
</comment>
<proteinExistence type="predicted"/>
<dbReference type="PANTHER" id="PTHR46481:SF9">
    <property type="entry name" value="ZINC FINGER BED DOMAIN-CONTAINING PROTEIN 1-LIKE"/>
    <property type="match status" value="1"/>
</dbReference>
<feature type="domain" description="HAT C-terminal dimerisation" evidence="1">
    <location>
        <begin position="313"/>
        <end position="362"/>
    </location>
</feature>
<evidence type="ECO:0000313" key="2">
    <source>
        <dbReference type="EMBL" id="KAK0139955.1"/>
    </source>
</evidence>
<reference evidence="2" key="1">
    <citation type="journal article" date="2023" name="Front. Mar. Sci.">
        <title>A new Merluccius polli reference genome to investigate the effects of global change in West African waters.</title>
        <authorList>
            <person name="Mateo J.L."/>
            <person name="Blanco-Fernandez C."/>
            <person name="Garcia-Vazquez E."/>
            <person name="Machado-Schiaffino G."/>
        </authorList>
    </citation>
    <scope>NUCLEOTIDE SEQUENCE</scope>
    <source>
        <strain evidence="2">C29</strain>
        <tissue evidence="2">Fin</tissue>
    </source>
</reference>
<sequence>MNVESELRESDHFATITDLWLSRTTEPYISLMTSFFPGEHTGDNIAQEMRENAVKGDNRISRATGVCKKLVCHFSHSWKKRVALEQAQKHLNLPVHGLITECQTRWSRVLMINRILEQQKALHEVLSEDRNTRHLILGHQDPDVLESVSKALGSLLEFTAALSGEDYVSVSHIKPILNLFNTTILAPEEGDTDMTKSLKKKMLYMNSKYEERVTQELLDVASFVDPRYKTQYISVNDIPIIKARLVSEMKTMEHKPKIMHSVECTRVEEVSPPVVGGGPPPTKKAKKSLASFFKISTASATVPIDPTAVIEAELSAYMQSSTIDNEEDPLLWWRTHKVNFPRLSNMARKYLCIQATSSPSETF</sequence>
<dbReference type="InterPro" id="IPR012337">
    <property type="entry name" value="RNaseH-like_sf"/>
</dbReference>
<name>A0AA47NWJ6_MERPO</name>
<dbReference type="GO" id="GO:0046983">
    <property type="term" value="F:protein dimerization activity"/>
    <property type="evidence" value="ECO:0007669"/>
    <property type="project" value="InterPro"/>
</dbReference>
<organism evidence="2 4">
    <name type="scientific">Merluccius polli</name>
    <name type="common">Benguela hake</name>
    <name type="synonym">Merluccius cadenati</name>
    <dbReference type="NCBI Taxonomy" id="89951"/>
    <lineage>
        <taxon>Eukaryota</taxon>
        <taxon>Metazoa</taxon>
        <taxon>Chordata</taxon>
        <taxon>Craniata</taxon>
        <taxon>Vertebrata</taxon>
        <taxon>Euteleostomi</taxon>
        <taxon>Actinopterygii</taxon>
        <taxon>Neopterygii</taxon>
        <taxon>Teleostei</taxon>
        <taxon>Neoteleostei</taxon>
        <taxon>Acanthomorphata</taxon>
        <taxon>Zeiogadaria</taxon>
        <taxon>Gadariae</taxon>
        <taxon>Gadiformes</taxon>
        <taxon>Gadoidei</taxon>
        <taxon>Merlucciidae</taxon>
        <taxon>Merluccius</taxon>
    </lineage>
</organism>
<gene>
    <name evidence="2" type="primary">ZBED1_117</name>
    <name evidence="3" type="synonym">ZBED1_241</name>
    <name evidence="3" type="ORF">N1851_004124</name>
    <name evidence="2" type="ORF">N1851_023118</name>
</gene>
<evidence type="ECO:0000313" key="4">
    <source>
        <dbReference type="Proteomes" id="UP001174136"/>
    </source>
</evidence>
<dbReference type="Proteomes" id="UP001174136">
    <property type="component" value="Unassembled WGS sequence"/>
</dbReference>
<evidence type="ECO:0000259" key="1">
    <source>
        <dbReference type="Pfam" id="PF05699"/>
    </source>
</evidence>
<dbReference type="SUPFAM" id="SSF53098">
    <property type="entry name" value="Ribonuclease H-like"/>
    <property type="match status" value="1"/>
</dbReference>
<accession>A0AA47NWJ6</accession>
<dbReference type="EMBL" id="JAOPHQ010000622">
    <property type="protein sequence ID" value="KAK0153811.1"/>
    <property type="molecule type" value="Genomic_DNA"/>
</dbReference>
<dbReference type="AlphaFoldDB" id="A0AA47NWJ6"/>
<dbReference type="PANTHER" id="PTHR46481">
    <property type="entry name" value="ZINC FINGER BED DOMAIN-CONTAINING PROTEIN 4"/>
    <property type="match status" value="1"/>
</dbReference>
<dbReference type="Pfam" id="PF05699">
    <property type="entry name" value="Dimer_Tnp_hAT"/>
    <property type="match status" value="1"/>
</dbReference>
<dbReference type="InterPro" id="IPR008906">
    <property type="entry name" value="HATC_C_dom"/>
</dbReference>
<dbReference type="EMBL" id="JAOPHQ010004277">
    <property type="protein sequence ID" value="KAK0139955.1"/>
    <property type="molecule type" value="Genomic_DNA"/>
</dbReference>